<dbReference type="InterPro" id="IPR002725">
    <property type="entry name" value="YgjP-like_metallopeptidase"/>
</dbReference>
<evidence type="ECO:0000313" key="2">
    <source>
        <dbReference type="EMBL" id="HJG37720.1"/>
    </source>
</evidence>
<protein>
    <submittedName>
        <fullName evidence="2">M48 family metallopeptidase</fullName>
    </submittedName>
</protein>
<dbReference type="Gene3D" id="3.30.2010.10">
    <property type="entry name" value="Metalloproteases ('zincins'), catalytic domain"/>
    <property type="match status" value="1"/>
</dbReference>
<reference evidence="2" key="2">
    <citation type="submission" date="2021-09" db="EMBL/GenBank/DDBJ databases">
        <authorList>
            <person name="Gilroy R."/>
        </authorList>
    </citation>
    <scope>NUCLEOTIDE SEQUENCE</scope>
    <source>
        <strain evidence="2">ChiHjej13B12-9602</strain>
    </source>
</reference>
<gene>
    <name evidence="2" type="ORF">K8V70_07670</name>
</gene>
<evidence type="ECO:0000313" key="3">
    <source>
        <dbReference type="Proteomes" id="UP000753256"/>
    </source>
</evidence>
<sequence>MRRKRLQPQTTKGFTVRAGASTFTVLVTRKNVKNLNLRVRGDGTVAASAPLRTSDERIQAFLDKHAAWIERTVARKRSLGRPGSGDDGDVPSAFPLWGELVPMRELYGAHACGEGIGGYERLLAERYRDELARRLPAVAEHVEARMGVHASRWQIRTMKTRWGSCTPQTRAIRINARLAAYPPACLEFVVAHELCHLLEPSHNARFHVLLDRHCPKNRELAKALRLPAAELAQAHDLHAGTRER</sequence>
<dbReference type="AlphaFoldDB" id="A0A921IVK9"/>
<dbReference type="Pfam" id="PF01863">
    <property type="entry name" value="YgjP-like"/>
    <property type="match status" value="2"/>
</dbReference>
<dbReference type="CDD" id="cd07344">
    <property type="entry name" value="M48_yhfN_like"/>
    <property type="match status" value="1"/>
</dbReference>
<accession>A0A921IVK9</accession>
<reference evidence="2" key="1">
    <citation type="journal article" date="2021" name="PeerJ">
        <title>Extensive microbial diversity within the chicken gut microbiome revealed by metagenomics and culture.</title>
        <authorList>
            <person name="Gilroy R."/>
            <person name="Ravi A."/>
            <person name="Getino M."/>
            <person name="Pursley I."/>
            <person name="Horton D.L."/>
            <person name="Alikhan N.F."/>
            <person name="Baker D."/>
            <person name="Gharbi K."/>
            <person name="Hall N."/>
            <person name="Watson M."/>
            <person name="Adriaenssens E.M."/>
            <person name="Foster-Nyarko E."/>
            <person name="Jarju S."/>
            <person name="Secka A."/>
            <person name="Antonio M."/>
            <person name="Oren A."/>
            <person name="Chaudhuri R.R."/>
            <person name="La Ragione R."/>
            <person name="Hildebrand F."/>
            <person name="Pallen M.J."/>
        </authorList>
    </citation>
    <scope>NUCLEOTIDE SEQUENCE</scope>
    <source>
        <strain evidence="2">ChiHjej13B12-9602</strain>
    </source>
</reference>
<feature type="domain" description="YgjP-like metallopeptidase" evidence="1">
    <location>
        <begin position="120"/>
        <end position="225"/>
    </location>
</feature>
<comment type="caution">
    <text evidence="2">The sequence shown here is derived from an EMBL/GenBank/DDBJ whole genome shotgun (WGS) entry which is preliminary data.</text>
</comment>
<dbReference type="EMBL" id="DYUZ01000029">
    <property type="protein sequence ID" value="HJG37720.1"/>
    <property type="molecule type" value="Genomic_DNA"/>
</dbReference>
<dbReference type="PANTHER" id="PTHR30399:SF1">
    <property type="entry name" value="UTP PYROPHOSPHATASE"/>
    <property type="match status" value="1"/>
</dbReference>
<evidence type="ECO:0000259" key="1">
    <source>
        <dbReference type="Pfam" id="PF01863"/>
    </source>
</evidence>
<feature type="domain" description="YgjP-like metallopeptidase" evidence="1">
    <location>
        <begin position="33"/>
        <end position="99"/>
    </location>
</feature>
<dbReference type="PANTHER" id="PTHR30399">
    <property type="entry name" value="UNCHARACTERIZED PROTEIN YGJP"/>
    <property type="match status" value="1"/>
</dbReference>
<organism evidence="2 3">
    <name type="scientific">Enorma phocaeensis</name>
    <dbReference type="NCBI Taxonomy" id="1871019"/>
    <lineage>
        <taxon>Bacteria</taxon>
        <taxon>Bacillati</taxon>
        <taxon>Actinomycetota</taxon>
        <taxon>Coriobacteriia</taxon>
        <taxon>Coriobacteriales</taxon>
        <taxon>Coriobacteriaceae</taxon>
        <taxon>Enorma</taxon>
    </lineage>
</organism>
<name>A0A921IVK9_9ACTN</name>
<proteinExistence type="predicted"/>
<dbReference type="RefSeq" id="WP_273190655.1">
    <property type="nucleotide sequence ID" value="NZ_DYUZ01000029.1"/>
</dbReference>
<dbReference type="InterPro" id="IPR053136">
    <property type="entry name" value="UTP_pyrophosphatase-like"/>
</dbReference>
<dbReference type="Proteomes" id="UP000753256">
    <property type="component" value="Unassembled WGS sequence"/>
</dbReference>